<dbReference type="GO" id="GO:0071973">
    <property type="term" value="P:bacterial-type flagellum-dependent cell motility"/>
    <property type="evidence" value="ECO:0007669"/>
    <property type="project" value="InterPro"/>
</dbReference>
<dbReference type="GO" id="GO:0009425">
    <property type="term" value="C:bacterial-type flagellum basal body"/>
    <property type="evidence" value="ECO:0007669"/>
    <property type="project" value="InterPro"/>
</dbReference>
<evidence type="ECO:0000256" key="6">
    <source>
        <dbReference type="ARBA" id="ARBA00022692"/>
    </source>
</evidence>
<keyword evidence="11" id="KW-0966">Cell projection</keyword>
<keyword evidence="11" id="KW-0969">Cilium</keyword>
<dbReference type="EMBL" id="VNHS01000002">
    <property type="protein sequence ID" value="TYP77647.1"/>
    <property type="molecule type" value="Genomic_DNA"/>
</dbReference>
<evidence type="ECO:0000313" key="12">
    <source>
        <dbReference type="Proteomes" id="UP000323257"/>
    </source>
</evidence>
<proteinExistence type="inferred from homology"/>
<comment type="subcellular location">
    <subcellularLocation>
        <location evidence="2">Cell membrane</location>
        <topology evidence="2">Single-pass membrane protein</topology>
    </subcellularLocation>
</comment>
<reference evidence="11 12" key="1">
    <citation type="submission" date="2019-07" db="EMBL/GenBank/DDBJ databases">
        <title>Genomic Encyclopedia of Type Strains, Phase III (KMG-III): the genomes of soil and plant-associated and newly described type strains.</title>
        <authorList>
            <person name="Whitman W."/>
        </authorList>
    </citation>
    <scope>NUCLEOTIDE SEQUENCE [LARGE SCALE GENOMIC DNA]</scope>
    <source>
        <strain evidence="11 12">BL24</strain>
    </source>
</reference>
<evidence type="ECO:0000256" key="8">
    <source>
        <dbReference type="ARBA" id="ARBA00022989"/>
    </source>
</evidence>
<comment type="similarity">
    <text evidence="3 10">Belongs to the FliL family.</text>
</comment>
<dbReference type="GO" id="GO:0006935">
    <property type="term" value="P:chemotaxis"/>
    <property type="evidence" value="ECO:0007669"/>
    <property type="project" value="UniProtKB-KW"/>
</dbReference>
<evidence type="ECO:0000256" key="4">
    <source>
        <dbReference type="ARBA" id="ARBA00022475"/>
    </source>
</evidence>
<protein>
    <recommendedName>
        <fullName evidence="10">Flagellar protein FliL</fullName>
    </recommendedName>
</protein>
<comment type="function">
    <text evidence="1 10">Controls the rotational direction of flagella during chemotaxis.</text>
</comment>
<keyword evidence="12" id="KW-1185">Reference proteome</keyword>
<dbReference type="GO" id="GO:0005886">
    <property type="term" value="C:plasma membrane"/>
    <property type="evidence" value="ECO:0007669"/>
    <property type="project" value="UniProtKB-SubCell"/>
</dbReference>
<keyword evidence="9 10" id="KW-0472">Membrane</keyword>
<dbReference type="Pfam" id="PF03748">
    <property type="entry name" value="FliL"/>
    <property type="match status" value="1"/>
</dbReference>
<keyword evidence="11" id="KW-0282">Flagellum</keyword>
<keyword evidence="8" id="KW-1133">Transmembrane helix</keyword>
<keyword evidence="7 10" id="KW-0283">Flagellar rotation</keyword>
<name>A0A5S5CE79_9BACL</name>
<accession>A0A5S5CE79</accession>
<keyword evidence="4 10" id="KW-1003">Cell membrane</keyword>
<gene>
    <name evidence="11" type="ORF">BCM02_102208</name>
</gene>
<organism evidence="11 12">
    <name type="scientific">Paenibacillus methanolicus</name>
    <dbReference type="NCBI Taxonomy" id="582686"/>
    <lineage>
        <taxon>Bacteria</taxon>
        <taxon>Bacillati</taxon>
        <taxon>Bacillota</taxon>
        <taxon>Bacilli</taxon>
        <taxon>Bacillales</taxon>
        <taxon>Paenibacillaceae</taxon>
        <taxon>Paenibacillus</taxon>
    </lineage>
</organism>
<dbReference type="OrthoDB" id="2664574at2"/>
<evidence type="ECO:0000256" key="7">
    <source>
        <dbReference type="ARBA" id="ARBA00022779"/>
    </source>
</evidence>
<sequence length="162" mass="17549">MKKMLPWLITILLAITLIAVVAIVLFNNILGGGSNDPAKQAEESVQNVEAEKITADELVAVTSELKGIKTNLSDPTYIVQIDFAFQLDTAETKAEFELIKEFAIKPIIISTLGDINPEEVSGSQGKDALQSKLLNLINEKLTESSEGKLVNVTITNILVAQI</sequence>
<dbReference type="AlphaFoldDB" id="A0A5S5CE79"/>
<evidence type="ECO:0000256" key="3">
    <source>
        <dbReference type="ARBA" id="ARBA00008281"/>
    </source>
</evidence>
<evidence type="ECO:0000313" key="11">
    <source>
        <dbReference type="EMBL" id="TYP77647.1"/>
    </source>
</evidence>
<evidence type="ECO:0000256" key="9">
    <source>
        <dbReference type="ARBA" id="ARBA00023136"/>
    </source>
</evidence>
<dbReference type="RefSeq" id="WP_148928147.1">
    <property type="nucleotide sequence ID" value="NZ_VNHS01000002.1"/>
</dbReference>
<evidence type="ECO:0000256" key="1">
    <source>
        <dbReference type="ARBA" id="ARBA00002254"/>
    </source>
</evidence>
<comment type="caution">
    <text evidence="11">The sequence shown here is derived from an EMBL/GenBank/DDBJ whole genome shotgun (WGS) entry which is preliminary data.</text>
</comment>
<keyword evidence="6" id="KW-0812">Transmembrane</keyword>
<evidence type="ECO:0000256" key="2">
    <source>
        <dbReference type="ARBA" id="ARBA00004162"/>
    </source>
</evidence>
<keyword evidence="5 10" id="KW-0145">Chemotaxis</keyword>
<dbReference type="InterPro" id="IPR005503">
    <property type="entry name" value="FliL"/>
</dbReference>
<evidence type="ECO:0000256" key="10">
    <source>
        <dbReference type="RuleBase" id="RU364125"/>
    </source>
</evidence>
<evidence type="ECO:0000256" key="5">
    <source>
        <dbReference type="ARBA" id="ARBA00022500"/>
    </source>
</evidence>
<dbReference type="Proteomes" id="UP000323257">
    <property type="component" value="Unassembled WGS sequence"/>
</dbReference>